<evidence type="ECO:0000256" key="5">
    <source>
        <dbReference type="ARBA" id="ARBA00022448"/>
    </source>
</evidence>
<evidence type="ECO:0000256" key="6">
    <source>
        <dbReference type="ARBA" id="ARBA00022692"/>
    </source>
</evidence>
<name>A0A6H0Y2A9_9PEZI</name>
<evidence type="ECO:0000256" key="18">
    <source>
        <dbReference type="ARBA" id="ARBA00024980"/>
    </source>
</evidence>
<dbReference type="InterPro" id="IPR039289">
    <property type="entry name" value="CHCHD4"/>
</dbReference>
<dbReference type="GO" id="GO:0005743">
    <property type="term" value="C:mitochondrial inner membrane"/>
    <property type="evidence" value="ECO:0007669"/>
    <property type="project" value="UniProtKB-SubCell"/>
</dbReference>
<accession>A0A6H0Y2A9</accession>
<dbReference type="OrthoDB" id="7481291at2759"/>
<keyword evidence="13" id="KW-0811">Translocation</keyword>
<keyword evidence="7" id="KW-0999">Mitochondrion inner membrane</keyword>
<keyword evidence="6" id="KW-0812">Transmembrane</keyword>
<dbReference type="FunFam" id="1.10.287.2900:FF:000002">
    <property type="entry name" value="Mitochondrial intermembrane space import and assembly protein"/>
    <property type="match status" value="1"/>
</dbReference>
<comment type="cofactor">
    <cofactor evidence="1">
        <name>Zn(2+)</name>
        <dbReference type="ChEBI" id="CHEBI:29105"/>
    </cofactor>
</comment>
<evidence type="ECO:0000256" key="8">
    <source>
        <dbReference type="ARBA" id="ARBA00022927"/>
    </source>
</evidence>
<keyword evidence="9" id="KW-0809">Transit peptide</keyword>
<dbReference type="GO" id="GO:0015035">
    <property type="term" value="F:protein-disulfide reductase activity"/>
    <property type="evidence" value="ECO:0007669"/>
    <property type="project" value="InterPro"/>
</dbReference>
<comment type="function">
    <text evidence="18">Required for the import and folding of small cysteine-containing proteins (small Tim) in the mitochondrial intermembrane space (IMS). Forms a redox cycle with ERV1 that involves a disulfide relay system. Precursor proteins to be imported into the IMS are translocated in their reduced form into the mitochondria. The oxidized form of MIA40 forms a transient intermolecular disulfide bridge with the reduced precursor protein, resulting in oxidation of the precursor protein that now contains an intramolecular disulfide bond and is able to undergo folding in the IMS.</text>
</comment>
<evidence type="ECO:0000256" key="16">
    <source>
        <dbReference type="ARBA" id="ARBA00023157"/>
    </source>
</evidence>
<protein>
    <recommendedName>
        <fullName evidence="4">Mitochondrial intermembrane space import and assembly protein 40</fullName>
    </recommendedName>
    <alternativeName>
        <fullName evidence="19">Mitochondrial import inner membrane translocase TIM40</fullName>
    </alternativeName>
</protein>
<evidence type="ECO:0000256" key="15">
    <source>
        <dbReference type="ARBA" id="ARBA00023136"/>
    </source>
</evidence>
<keyword evidence="10" id="KW-0735">Signal-anchor</keyword>
<feature type="region of interest" description="Disordered" evidence="20">
    <location>
        <begin position="72"/>
        <end position="105"/>
    </location>
</feature>
<proteinExistence type="predicted"/>
<dbReference type="PANTHER" id="PTHR21622:SF0">
    <property type="entry name" value="COILED-COIL-HELIX-COILED-COIL-HELIX DOMAIN CONTAINING 4"/>
    <property type="match status" value="1"/>
</dbReference>
<evidence type="ECO:0000256" key="17">
    <source>
        <dbReference type="ARBA" id="ARBA00023284"/>
    </source>
</evidence>
<evidence type="ECO:0000256" key="4">
    <source>
        <dbReference type="ARBA" id="ARBA00013714"/>
    </source>
</evidence>
<keyword evidence="22" id="KW-1185">Reference proteome</keyword>
<evidence type="ECO:0000313" key="22">
    <source>
        <dbReference type="Proteomes" id="UP000503462"/>
    </source>
</evidence>
<dbReference type="Proteomes" id="UP000503462">
    <property type="component" value="Chromosome 4"/>
</dbReference>
<sequence>MHRSSSWRPTVSALSAITSAAPQRTGRRFAGSFVGRTSARATVSLRMSLDSTNEETLPSIDAIATQRRAQAKQTASAATLDSGAVAPSPLDSPEGLEQEAQQQGAFNEETGEINWDCPCLGGMADGPCGEQFKAAFSCFVFSKEEPKGIDCIEHFKTMQNCFREHPDIYGSELDDDDGADIDVEAPQPGVQHAVDVAREKVNDAVEKTADVIHADASKVAEAVPQVSGDKPAATIKNTAARKASTQQKLPMGGEDSEGELVPKAWHDSTADNDNISSSTQK</sequence>
<evidence type="ECO:0000256" key="2">
    <source>
        <dbReference type="ARBA" id="ARBA00001973"/>
    </source>
</evidence>
<evidence type="ECO:0000256" key="10">
    <source>
        <dbReference type="ARBA" id="ARBA00022968"/>
    </source>
</evidence>
<evidence type="ECO:0000256" key="11">
    <source>
        <dbReference type="ARBA" id="ARBA00022989"/>
    </source>
</evidence>
<keyword evidence="14" id="KW-0496">Mitochondrion</keyword>
<keyword evidence="15" id="KW-0472">Membrane</keyword>
<dbReference type="GO" id="GO:0045041">
    <property type="term" value="P:protein import into mitochondrial intermembrane space"/>
    <property type="evidence" value="ECO:0007669"/>
    <property type="project" value="InterPro"/>
</dbReference>
<dbReference type="AlphaFoldDB" id="A0A6H0Y2A9"/>
<evidence type="ECO:0000256" key="20">
    <source>
        <dbReference type="SAM" id="MobiDB-lite"/>
    </source>
</evidence>
<keyword evidence="17" id="KW-0676">Redox-active center</keyword>
<comment type="subcellular location">
    <subcellularLocation>
        <location evidence="3">Mitochondrion inner membrane</location>
        <topology evidence="3">Single-pass type II membrane protein</topology>
        <orientation evidence="3">Intermembrane side</orientation>
    </subcellularLocation>
</comment>
<evidence type="ECO:0000256" key="3">
    <source>
        <dbReference type="ARBA" id="ARBA00004164"/>
    </source>
</evidence>
<keyword evidence="8" id="KW-0653">Protein transport</keyword>
<dbReference type="PANTHER" id="PTHR21622">
    <property type="entry name" value="COILED-COIL-HELIX-COILED-COIL-HELIX DOMAIN CONTAINING 4"/>
    <property type="match status" value="1"/>
</dbReference>
<evidence type="ECO:0000256" key="19">
    <source>
        <dbReference type="ARBA" id="ARBA00033150"/>
    </source>
</evidence>
<evidence type="ECO:0000256" key="1">
    <source>
        <dbReference type="ARBA" id="ARBA00001947"/>
    </source>
</evidence>
<evidence type="ECO:0000256" key="14">
    <source>
        <dbReference type="ARBA" id="ARBA00023128"/>
    </source>
</evidence>
<evidence type="ECO:0000256" key="13">
    <source>
        <dbReference type="ARBA" id="ARBA00023010"/>
    </source>
</evidence>
<keyword evidence="5" id="KW-0813">Transport</keyword>
<keyword evidence="11" id="KW-1133">Transmembrane helix</keyword>
<feature type="compositionally biased region" description="Polar residues" evidence="20">
    <location>
        <begin position="271"/>
        <end position="281"/>
    </location>
</feature>
<evidence type="ECO:0000256" key="12">
    <source>
        <dbReference type="ARBA" id="ARBA00023002"/>
    </source>
</evidence>
<reference evidence="21 22" key="1">
    <citation type="journal article" date="2016" name="Sci. Rep.">
        <title>Peltaster fructicola genome reveals evolution from an invasive phytopathogen to an ectophytic parasite.</title>
        <authorList>
            <person name="Xu C."/>
            <person name="Chen H."/>
            <person name="Gleason M.L."/>
            <person name="Xu J.R."/>
            <person name="Liu H."/>
            <person name="Zhang R."/>
            <person name="Sun G."/>
        </authorList>
    </citation>
    <scope>NUCLEOTIDE SEQUENCE [LARGE SCALE GENOMIC DNA]</scope>
    <source>
        <strain evidence="21 22">LNHT1506</strain>
    </source>
</reference>
<evidence type="ECO:0000313" key="21">
    <source>
        <dbReference type="EMBL" id="QIX01127.1"/>
    </source>
</evidence>
<keyword evidence="12" id="KW-0560">Oxidoreductase</keyword>
<dbReference type="EMBL" id="CP051142">
    <property type="protein sequence ID" value="QIX01127.1"/>
    <property type="molecule type" value="Genomic_DNA"/>
</dbReference>
<dbReference type="GO" id="GO:0005758">
    <property type="term" value="C:mitochondrial intermembrane space"/>
    <property type="evidence" value="ECO:0007669"/>
    <property type="project" value="TreeGrafter"/>
</dbReference>
<comment type="cofactor">
    <cofactor evidence="2">
        <name>Cu(2+)</name>
        <dbReference type="ChEBI" id="CHEBI:29036"/>
    </cofactor>
</comment>
<keyword evidence="16" id="KW-1015">Disulfide bond</keyword>
<dbReference type="Gene3D" id="1.10.287.2900">
    <property type="match status" value="1"/>
</dbReference>
<feature type="region of interest" description="Disordered" evidence="20">
    <location>
        <begin position="229"/>
        <end position="281"/>
    </location>
</feature>
<organism evidence="21 22">
    <name type="scientific">Peltaster fructicola</name>
    <dbReference type="NCBI Taxonomy" id="286661"/>
    <lineage>
        <taxon>Eukaryota</taxon>
        <taxon>Fungi</taxon>
        <taxon>Dikarya</taxon>
        <taxon>Ascomycota</taxon>
        <taxon>Pezizomycotina</taxon>
        <taxon>Dothideomycetes</taxon>
        <taxon>Dothideomycetes incertae sedis</taxon>
        <taxon>Peltaster</taxon>
    </lineage>
</organism>
<evidence type="ECO:0000256" key="9">
    <source>
        <dbReference type="ARBA" id="ARBA00022946"/>
    </source>
</evidence>
<gene>
    <name evidence="21" type="ORF">AMS68_006644</name>
</gene>
<dbReference type="PROSITE" id="PS51808">
    <property type="entry name" value="CHCH"/>
    <property type="match status" value="1"/>
</dbReference>
<evidence type="ECO:0000256" key="7">
    <source>
        <dbReference type="ARBA" id="ARBA00022792"/>
    </source>
</evidence>